<organism evidence="6 7">
    <name type="scientific">Nepenthes gracilis</name>
    <name type="common">Slender pitcher plant</name>
    <dbReference type="NCBI Taxonomy" id="150966"/>
    <lineage>
        <taxon>Eukaryota</taxon>
        <taxon>Viridiplantae</taxon>
        <taxon>Streptophyta</taxon>
        <taxon>Embryophyta</taxon>
        <taxon>Tracheophyta</taxon>
        <taxon>Spermatophyta</taxon>
        <taxon>Magnoliopsida</taxon>
        <taxon>eudicotyledons</taxon>
        <taxon>Gunneridae</taxon>
        <taxon>Pentapetalae</taxon>
        <taxon>Caryophyllales</taxon>
        <taxon>Nepenthaceae</taxon>
        <taxon>Nepenthes</taxon>
    </lineage>
</organism>
<gene>
    <name evidence="6" type="ORF">Nepgr_023275</name>
</gene>
<accession>A0AAD3XXR3</accession>
<evidence type="ECO:0000256" key="4">
    <source>
        <dbReference type="ARBA" id="ARBA00023163"/>
    </source>
</evidence>
<keyword evidence="5" id="KW-0539">Nucleus</keyword>
<comment type="subcellular location">
    <subcellularLocation>
        <location evidence="1">Nucleus</location>
    </subcellularLocation>
</comment>
<reference evidence="6" key="1">
    <citation type="submission" date="2023-05" db="EMBL/GenBank/DDBJ databases">
        <title>Nepenthes gracilis genome sequencing.</title>
        <authorList>
            <person name="Fukushima K."/>
        </authorList>
    </citation>
    <scope>NUCLEOTIDE SEQUENCE</scope>
    <source>
        <strain evidence="6">SING2019-196</strain>
    </source>
</reference>
<evidence type="ECO:0000313" key="7">
    <source>
        <dbReference type="Proteomes" id="UP001279734"/>
    </source>
</evidence>
<keyword evidence="3" id="KW-0805">Transcription regulation</keyword>
<evidence type="ECO:0000256" key="1">
    <source>
        <dbReference type="ARBA" id="ARBA00004123"/>
    </source>
</evidence>
<dbReference type="InterPro" id="IPR044293">
    <property type="entry name" value="PRE"/>
</dbReference>
<dbReference type="PANTHER" id="PTHR38546">
    <property type="entry name" value="DNA BINDING PROTEIN"/>
    <property type="match status" value="1"/>
</dbReference>
<dbReference type="InterPro" id="IPR036638">
    <property type="entry name" value="HLH_DNA-bd_sf"/>
</dbReference>
<proteinExistence type="predicted"/>
<evidence type="ECO:0000313" key="6">
    <source>
        <dbReference type="EMBL" id="GMH21433.1"/>
    </source>
</evidence>
<dbReference type="SUPFAM" id="SSF47459">
    <property type="entry name" value="HLH, helix-loop-helix DNA-binding domain"/>
    <property type="match status" value="1"/>
</dbReference>
<dbReference type="GO" id="GO:0005634">
    <property type="term" value="C:nucleus"/>
    <property type="evidence" value="ECO:0007669"/>
    <property type="project" value="UniProtKB-SubCell"/>
</dbReference>
<sequence>MSSRRSVGSLVSDDEINNMILQLQALLQTSNQRHSRRNPSASNLLKEVCNHIRKLQREVDDLSGKICELLSAMDVNSVDAEILSAILQF</sequence>
<dbReference type="GO" id="GO:0046983">
    <property type="term" value="F:protein dimerization activity"/>
    <property type="evidence" value="ECO:0007669"/>
    <property type="project" value="InterPro"/>
</dbReference>
<dbReference type="PANTHER" id="PTHR38546:SF3">
    <property type="entry name" value="DNA BINDING PROTEIN"/>
    <property type="match status" value="1"/>
</dbReference>
<dbReference type="InterPro" id="IPR044172">
    <property type="entry name" value="ILI2-like"/>
</dbReference>
<protein>
    <submittedName>
        <fullName evidence="6">Uncharacterized protein</fullName>
    </submittedName>
</protein>
<dbReference type="Gene3D" id="4.10.280.10">
    <property type="entry name" value="Helix-loop-helix DNA-binding domain"/>
    <property type="match status" value="1"/>
</dbReference>
<evidence type="ECO:0000256" key="5">
    <source>
        <dbReference type="ARBA" id="ARBA00023242"/>
    </source>
</evidence>
<name>A0AAD3XXR3_NEPGR</name>
<keyword evidence="7" id="KW-1185">Reference proteome</keyword>
<dbReference type="GO" id="GO:0006355">
    <property type="term" value="P:regulation of DNA-templated transcription"/>
    <property type="evidence" value="ECO:0007669"/>
    <property type="project" value="InterPro"/>
</dbReference>
<keyword evidence="4" id="KW-0804">Transcription</keyword>
<dbReference type="EMBL" id="BSYO01000023">
    <property type="protein sequence ID" value="GMH21433.1"/>
    <property type="molecule type" value="Genomic_DNA"/>
</dbReference>
<evidence type="ECO:0000256" key="3">
    <source>
        <dbReference type="ARBA" id="ARBA00023015"/>
    </source>
</evidence>
<comment type="caution">
    <text evidence="6">The sequence shown here is derived from an EMBL/GenBank/DDBJ whole genome shotgun (WGS) entry which is preliminary data.</text>
</comment>
<keyword evidence="2" id="KW-0341">Growth regulation</keyword>
<dbReference type="Pfam" id="PF23174">
    <property type="entry name" value="bHLH_ILI"/>
    <property type="match status" value="1"/>
</dbReference>
<evidence type="ECO:0000256" key="2">
    <source>
        <dbReference type="ARBA" id="ARBA00022604"/>
    </source>
</evidence>
<dbReference type="Proteomes" id="UP001279734">
    <property type="component" value="Unassembled WGS sequence"/>
</dbReference>
<dbReference type="GO" id="GO:0040008">
    <property type="term" value="P:regulation of growth"/>
    <property type="evidence" value="ECO:0007669"/>
    <property type="project" value="InterPro"/>
</dbReference>
<dbReference type="AlphaFoldDB" id="A0AAD3XXR3"/>